<feature type="compositionally biased region" description="Basic and acidic residues" evidence="2">
    <location>
        <begin position="1"/>
        <end position="14"/>
    </location>
</feature>
<dbReference type="AlphaFoldDB" id="A0A292YDM7"/>
<evidence type="ECO:0000256" key="2">
    <source>
        <dbReference type="SAM" id="MobiDB-lite"/>
    </source>
</evidence>
<name>A0A292YDM7_9BACL</name>
<evidence type="ECO:0000313" key="3">
    <source>
        <dbReference type="EMBL" id="GAX90352.1"/>
    </source>
</evidence>
<dbReference type="InterPro" id="IPR011990">
    <property type="entry name" value="TPR-like_helical_dom_sf"/>
</dbReference>
<dbReference type="InterPro" id="IPR019734">
    <property type="entry name" value="TPR_rpt"/>
</dbReference>
<dbReference type="Proteomes" id="UP000217785">
    <property type="component" value="Unassembled WGS sequence"/>
</dbReference>
<keyword evidence="1" id="KW-0802">TPR repeat</keyword>
<dbReference type="Gene3D" id="1.25.40.10">
    <property type="entry name" value="Tetratricopeptide repeat domain"/>
    <property type="match status" value="1"/>
</dbReference>
<accession>A0A292YDM7</accession>
<gene>
    <name evidence="3" type="ORF">EFBL_1978</name>
</gene>
<evidence type="ECO:0000313" key="4">
    <source>
        <dbReference type="Proteomes" id="UP000217785"/>
    </source>
</evidence>
<proteinExistence type="predicted"/>
<dbReference type="PROSITE" id="PS50005">
    <property type="entry name" value="TPR"/>
    <property type="match status" value="1"/>
</dbReference>
<protein>
    <submittedName>
        <fullName evidence="3">Uncharacterized protein</fullName>
    </submittedName>
</protein>
<evidence type="ECO:0000256" key="1">
    <source>
        <dbReference type="PROSITE-ProRule" id="PRU00339"/>
    </source>
</evidence>
<sequence>MRAVEHLLEGKEPIQLEETNPLPPNARSLEKQLAETKYKLSLEYLKQNKKEEALRELDEALAFDPDNFVIRKQRWYIRYPEKFIPTIDFDWQQQILAQEKEEEAARREAECGPEGCAIPRT</sequence>
<dbReference type="EMBL" id="BDUF01000056">
    <property type="protein sequence ID" value="GAX90352.1"/>
    <property type="molecule type" value="Genomic_DNA"/>
</dbReference>
<feature type="region of interest" description="Disordered" evidence="2">
    <location>
        <begin position="1"/>
        <end position="25"/>
    </location>
</feature>
<comment type="caution">
    <text evidence="3">The sequence shown here is derived from an EMBL/GenBank/DDBJ whole genome shotgun (WGS) entry which is preliminary data.</text>
</comment>
<organism evidence="3 4">
    <name type="scientific">Effusibacillus lacus</name>
    <dbReference type="NCBI Taxonomy" id="1348429"/>
    <lineage>
        <taxon>Bacteria</taxon>
        <taxon>Bacillati</taxon>
        <taxon>Bacillota</taxon>
        <taxon>Bacilli</taxon>
        <taxon>Bacillales</taxon>
        <taxon>Alicyclobacillaceae</taxon>
        <taxon>Effusibacillus</taxon>
    </lineage>
</organism>
<keyword evidence="4" id="KW-1185">Reference proteome</keyword>
<feature type="repeat" description="TPR" evidence="1">
    <location>
        <begin position="34"/>
        <end position="67"/>
    </location>
</feature>
<reference evidence="4" key="1">
    <citation type="submission" date="2017-07" db="EMBL/GenBank/DDBJ databases">
        <title>Draft genome sequence of Effusibacillus lacus strain skLN1.</title>
        <authorList>
            <person name="Watanabe M."/>
            <person name="Kojima H."/>
            <person name="Fukui M."/>
        </authorList>
    </citation>
    <scope>NUCLEOTIDE SEQUENCE [LARGE SCALE GENOMIC DNA]</scope>
    <source>
        <strain evidence="4">skLN1</strain>
    </source>
</reference>
<dbReference type="SUPFAM" id="SSF48452">
    <property type="entry name" value="TPR-like"/>
    <property type="match status" value="1"/>
</dbReference>